<name>A0A6G1C6D3_9ORYZ</name>
<proteinExistence type="predicted"/>
<comment type="caution">
    <text evidence="1">The sequence shown here is derived from an EMBL/GenBank/DDBJ whole genome shotgun (WGS) entry which is preliminary data.</text>
</comment>
<keyword evidence="2" id="KW-1185">Reference proteome</keyword>
<gene>
    <name evidence="1" type="ORF">E2562_012387</name>
</gene>
<sequence length="61" mass="6714">MSSYSLSPPVSPTLPISRRSLRSPYSQIPTVWRLGANQIQRWWPPELVYASAGGGARLGTD</sequence>
<accession>A0A6G1C6D3</accession>
<protein>
    <submittedName>
        <fullName evidence="1">Uncharacterized protein</fullName>
    </submittedName>
</protein>
<dbReference type="AlphaFoldDB" id="A0A6G1C6D3"/>
<organism evidence="1 2">
    <name type="scientific">Oryza meyeriana var. granulata</name>
    <dbReference type="NCBI Taxonomy" id="110450"/>
    <lineage>
        <taxon>Eukaryota</taxon>
        <taxon>Viridiplantae</taxon>
        <taxon>Streptophyta</taxon>
        <taxon>Embryophyta</taxon>
        <taxon>Tracheophyta</taxon>
        <taxon>Spermatophyta</taxon>
        <taxon>Magnoliopsida</taxon>
        <taxon>Liliopsida</taxon>
        <taxon>Poales</taxon>
        <taxon>Poaceae</taxon>
        <taxon>BOP clade</taxon>
        <taxon>Oryzoideae</taxon>
        <taxon>Oryzeae</taxon>
        <taxon>Oryzinae</taxon>
        <taxon>Oryza</taxon>
        <taxon>Oryza meyeriana</taxon>
    </lineage>
</organism>
<dbReference type="Proteomes" id="UP000479710">
    <property type="component" value="Unassembled WGS sequence"/>
</dbReference>
<dbReference type="EMBL" id="SPHZ02000010">
    <property type="protein sequence ID" value="KAF0895354.1"/>
    <property type="molecule type" value="Genomic_DNA"/>
</dbReference>
<evidence type="ECO:0000313" key="2">
    <source>
        <dbReference type="Proteomes" id="UP000479710"/>
    </source>
</evidence>
<evidence type="ECO:0000313" key="1">
    <source>
        <dbReference type="EMBL" id="KAF0895354.1"/>
    </source>
</evidence>
<reference evidence="1 2" key="1">
    <citation type="submission" date="2019-11" db="EMBL/GenBank/DDBJ databases">
        <title>Whole genome sequence of Oryza granulata.</title>
        <authorList>
            <person name="Li W."/>
        </authorList>
    </citation>
    <scope>NUCLEOTIDE SEQUENCE [LARGE SCALE GENOMIC DNA]</scope>
    <source>
        <strain evidence="2">cv. Menghai</strain>
        <tissue evidence="1">Leaf</tissue>
    </source>
</reference>